<protein>
    <submittedName>
        <fullName evidence="1">Uncharacterized protein</fullName>
    </submittedName>
</protein>
<name>A0A166G6G3_SECCO</name>
<dbReference type="PATRIC" id="fig|33960.6.peg.3373"/>
<accession>A0A166G6G3</accession>
<evidence type="ECO:0000313" key="2">
    <source>
        <dbReference type="Proteomes" id="UP000076480"/>
    </source>
</evidence>
<keyword evidence="2" id="KW-1185">Reference proteome</keyword>
<dbReference type="AlphaFoldDB" id="A0A166G6G3"/>
<dbReference type="Proteomes" id="UP000076480">
    <property type="component" value="Unassembled WGS sequence"/>
</dbReference>
<proteinExistence type="predicted"/>
<organism evidence="1 2">
    <name type="scientific">Secundilactobacillus collinoides</name>
    <name type="common">Lactobacillus collinoides</name>
    <dbReference type="NCBI Taxonomy" id="33960"/>
    <lineage>
        <taxon>Bacteria</taxon>
        <taxon>Bacillati</taxon>
        <taxon>Bacillota</taxon>
        <taxon>Bacilli</taxon>
        <taxon>Lactobacillales</taxon>
        <taxon>Lactobacillaceae</taxon>
        <taxon>Secundilactobacillus</taxon>
    </lineage>
</organism>
<gene>
    <name evidence="1" type="ORF">TY91_13260</name>
</gene>
<comment type="caution">
    <text evidence="1">The sequence shown here is derived from an EMBL/GenBank/DDBJ whole genome shotgun (WGS) entry which is preliminary data.</text>
</comment>
<reference evidence="1 2" key="1">
    <citation type="submission" date="2015-02" db="EMBL/GenBank/DDBJ databases">
        <title>Draft genome sequence of Lactobacillus collinoides CUPV2371 isolated from a natural cider, the first genome sequence of a strain of this species.</title>
        <authorList>
            <person name="Puertas A.I."/>
            <person name="Spano G."/>
            <person name="Capozzi V."/>
            <person name="Lamontanara A."/>
            <person name="Orru L."/>
            <person name="Duenas M.T."/>
        </authorList>
    </citation>
    <scope>NUCLEOTIDE SEQUENCE [LARGE SCALE GENOMIC DNA]</scope>
    <source>
        <strain evidence="1 2">237</strain>
    </source>
</reference>
<evidence type="ECO:0000313" key="1">
    <source>
        <dbReference type="EMBL" id="KZL37096.1"/>
    </source>
</evidence>
<dbReference type="RefSeq" id="WP_063285651.1">
    <property type="nucleotide sequence ID" value="NZ_JYDC01000084.1"/>
</dbReference>
<dbReference type="EMBL" id="JYDC01000084">
    <property type="protein sequence ID" value="KZL37096.1"/>
    <property type="molecule type" value="Genomic_DNA"/>
</dbReference>
<sequence length="99" mass="11360">MIDYEALHTLEKQYGKIEAVPEDNLLLIKLRKSAVGKNNSSNHRNHEVHANINRSDAAEIRYYWKHGVHDTKKIGKLMGHNQSWVSRRISVMGLLTGVK</sequence>